<protein>
    <submittedName>
        <fullName evidence="1">Uncharacterized protein</fullName>
    </submittedName>
</protein>
<dbReference type="Proteomes" id="UP000291144">
    <property type="component" value="Unassembled WGS sequence"/>
</dbReference>
<dbReference type="RefSeq" id="WP_131359315.1">
    <property type="nucleotide sequence ID" value="NZ_SJKB01000006.1"/>
</dbReference>
<keyword evidence="2" id="KW-1185">Reference proteome</keyword>
<gene>
    <name evidence="1" type="ORF">E0H73_21595</name>
</gene>
<dbReference type="EMBL" id="SJKB01000006">
    <property type="protein sequence ID" value="TCC60525.1"/>
    <property type="molecule type" value="Genomic_DNA"/>
</dbReference>
<proteinExistence type="predicted"/>
<organism evidence="1 2">
    <name type="scientific">Kribbella pittospori</name>
    <dbReference type="NCBI Taxonomy" id="722689"/>
    <lineage>
        <taxon>Bacteria</taxon>
        <taxon>Bacillati</taxon>
        <taxon>Actinomycetota</taxon>
        <taxon>Actinomycetes</taxon>
        <taxon>Propionibacteriales</taxon>
        <taxon>Kribbellaceae</taxon>
        <taxon>Kribbella</taxon>
    </lineage>
</organism>
<evidence type="ECO:0000313" key="2">
    <source>
        <dbReference type="Proteomes" id="UP000291144"/>
    </source>
</evidence>
<dbReference type="AlphaFoldDB" id="A0A4R0KWN2"/>
<reference evidence="1 2" key="1">
    <citation type="submission" date="2019-02" db="EMBL/GenBank/DDBJ databases">
        <title>Kribbella capetownensis sp. nov. and Kribbella speibonae sp. nov., isolated from soil.</title>
        <authorList>
            <person name="Curtis S.M."/>
            <person name="Norton I."/>
            <person name="Everest G.J."/>
            <person name="Meyers P.R."/>
        </authorList>
    </citation>
    <scope>NUCLEOTIDE SEQUENCE [LARGE SCALE GENOMIC DNA]</scope>
    <source>
        <strain evidence="1 2">NRRL B-24813</strain>
    </source>
</reference>
<dbReference type="OrthoDB" id="3213425at2"/>
<evidence type="ECO:0000313" key="1">
    <source>
        <dbReference type="EMBL" id="TCC60525.1"/>
    </source>
</evidence>
<accession>A0A4R0KWN2</accession>
<name>A0A4R0KWN2_9ACTN</name>
<sequence length="106" mass="11801">MSFRSRLRDHRGWSPGDEAAAELVQRLQASDTTATTIETLHSTIEELCCQYSRRDAVELRREAHQWLQHVDPVLRRPVGAKAHTELLVAGGWLALLAGSESQGAAR</sequence>
<comment type="caution">
    <text evidence="1">The sequence shown here is derived from an EMBL/GenBank/DDBJ whole genome shotgun (WGS) entry which is preliminary data.</text>
</comment>